<comment type="function">
    <text evidence="6">Catalyzes the phosphorylation of D-fructose 6-phosphate, the first committing step of glycolysis. Uses inorganic phosphate (PPi) as phosphoryl donor instead of ATP like common ATP-dependent phosphofructokinases (ATP-PFKs), which renders the reaction reversible, and can thus function both in glycolysis and gluconeogenesis. Consistently, PPi-PFK can replace the enzymes of both the forward (ATP-PFK) and reverse (fructose-bisphosphatase (FBPase)) reactions.</text>
</comment>
<dbReference type="InterPro" id="IPR000023">
    <property type="entry name" value="Phosphofructokinase_dom"/>
</dbReference>
<feature type="site" description="Important for catalytic activity; stabilizes the transition state when the phosphoryl donor is PPi" evidence="6">
    <location>
        <position position="138"/>
    </location>
</feature>
<dbReference type="PIRSF" id="PIRSF036483">
    <property type="entry name" value="PFK_XF0274"/>
    <property type="match status" value="1"/>
</dbReference>
<keyword evidence="6" id="KW-0963">Cytoplasm</keyword>
<dbReference type="Gene3D" id="3.40.50.460">
    <property type="entry name" value="Phosphofructokinase domain"/>
    <property type="match status" value="1"/>
</dbReference>
<comment type="activity regulation">
    <text evidence="6">Non-allosteric.</text>
</comment>
<evidence type="ECO:0000313" key="9">
    <source>
        <dbReference type="Proteomes" id="UP000647491"/>
    </source>
</evidence>
<dbReference type="EMBL" id="JACRTJ010000025">
    <property type="protein sequence ID" value="MBC8599923.1"/>
    <property type="molecule type" value="Genomic_DNA"/>
</dbReference>
<dbReference type="PRINTS" id="PR00476">
    <property type="entry name" value="PHFRCTKINASE"/>
</dbReference>
<comment type="catalytic activity">
    <reaction evidence="6">
        <text>beta-D-fructose 6-phosphate + diphosphate = beta-D-fructose 1,6-bisphosphate + phosphate + H(+)</text>
        <dbReference type="Rhea" id="RHEA:13613"/>
        <dbReference type="ChEBI" id="CHEBI:15378"/>
        <dbReference type="ChEBI" id="CHEBI:32966"/>
        <dbReference type="ChEBI" id="CHEBI:33019"/>
        <dbReference type="ChEBI" id="CHEBI:43474"/>
        <dbReference type="ChEBI" id="CHEBI:57634"/>
        <dbReference type="EC" id="2.7.1.90"/>
    </reaction>
</comment>
<dbReference type="InterPro" id="IPR011404">
    <property type="entry name" value="PPi-PFK"/>
</dbReference>
<feature type="active site" description="Proton acceptor" evidence="6">
    <location>
        <position position="141"/>
    </location>
</feature>
<sequence>MMKNLVIGQSGGPTAVINASLCGAVQAWKEAGQEGRVYGMLNGIEGFLADRVTDLTALTEEELKLLRLTPAAYLGSCRFKLPEDLTDAVYSAVFDNLREMNIGYFLYVGGNDSMDTVDKLSRFAARTGSDVRFIGIPKTIDNDLVLTDHTPGFGSAAKYVASTVREIVLDASVYQQRSVTIIEIMGRHAGWLTAASKLARKYEGDNPILIYLPEAPFELEAFYQDLERAFEKTANVVVCVSEGIADAGGTFICEYSDAAKLDSFGHKMLTGCGEVLESFVRDRFHVKVRSIELNVSQRCSGMLASRTDIEESAMAGAFGVRAALSGETGKMAAFQRTSDAPYKLSCCLEPVGRICNQEKKFPAEWISQGGSDVTDSFLPYILPLIQGEPERIMENGLPRYLYRQPDAAARIKP</sequence>
<dbReference type="NCBIfam" id="NF010675">
    <property type="entry name" value="PRK14072.1"/>
    <property type="match status" value="1"/>
</dbReference>
<dbReference type="SUPFAM" id="SSF53784">
    <property type="entry name" value="Phosphofructokinase"/>
    <property type="match status" value="1"/>
</dbReference>
<evidence type="ECO:0000256" key="6">
    <source>
        <dbReference type="HAMAP-Rule" id="MF_01978"/>
    </source>
</evidence>
<dbReference type="InterPro" id="IPR050929">
    <property type="entry name" value="PFKA"/>
</dbReference>
<feature type="binding site" evidence="6">
    <location>
        <position position="242"/>
    </location>
    <ligand>
        <name>substrate</name>
    </ligand>
</feature>
<evidence type="ECO:0000259" key="7">
    <source>
        <dbReference type="Pfam" id="PF00365"/>
    </source>
</evidence>
<comment type="subunit">
    <text evidence="6">Homodimer.</text>
</comment>
<comment type="caution">
    <text evidence="8">The sequence shown here is derived from an EMBL/GenBank/DDBJ whole genome shotgun (WGS) entry which is preliminary data.</text>
</comment>
<evidence type="ECO:0000256" key="4">
    <source>
        <dbReference type="ARBA" id="ARBA00022777"/>
    </source>
</evidence>
<feature type="site" description="Important for catalytic activity and substrate specificity; stabilizes the transition state when the phosphoryl donor is PPi; prevents ATP from binding by mimicking the alpha-phosphate group of ATP" evidence="6">
    <location>
        <position position="112"/>
    </location>
</feature>
<proteinExistence type="inferred from homology"/>
<feature type="binding site" evidence="6">
    <location>
        <begin position="139"/>
        <end position="141"/>
    </location>
    <ligand>
        <name>substrate</name>
    </ligand>
</feature>
<keyword evidence="3 6" id="KW-0479">Metal-binding</keyword>
<comment type="caution">
    <text evidence="6">Lacks conserved residue(s) required for the propagation of feature annotation.</text>
</comment>
<evidence type="ECO:0000256" key="1">
    <source>
        <dbReference type="ARBA" id="ARBA00001946"/>
    </source>
</evidence>
<comment type="similarity">
    <text evidence="6">Belongs to the phosphofructokinase type A (PFKA) family. PPi-dependent PFK group II subfamily. Clade 'B2' sub-subfamily.</text>
</comment>
<organism evidence="8 9">
    <name type="scientific">Enterocloster hominis</name>
    <name type="common">ex Liu et al. 2021</name>
    <dbReference type="NCBI Taxonomy" id="2763663"/>
    <lineage>
        <taxon>Bacteria</taxon>
        <taxon>Bacillati</taxon>
        <taxon>Bacillota</taxon>
        <taxon>Clostridia</taxon>
        <taxon>Lachnospirales</taxon>
        <taxon>Lachnospiraceae</taxon>
        <taxon>Enterocloster</taxon>
    </lineage>
</organism>
<dbReference type="RefSeq" id="WP_262427990.1">
    <property type="nucleotide sequence ID" value="NZ_JACRTJ010000025.1"/>
</dbReference>
<dbReference type="Proteomes" id="UP000647491">
    <property type="component" value="Unassembled WGS sequence"/>
</dbReference>
<dbReference type="Pfam" id="PF00365">
    <property type="entry name" value="PFK"/>
    <property type="match status" value="1"/>
</dbReference>
<feature type="domain" description="Phosphofructokinase" evidence="7">
    <location>
        <begin position="5"/>
        <end position="298"/>
    </location>
</feature>
<comment type="subcellular location">
    <subcellularLocation>
        <location evidence="6">Cytoplasm</location>
    </subcellularLocation>
</comment>
<dbReference type="PANTHER" id="PTHR45770">
    <property type="entry name" value="ATP-DEPENDENT 6-PHOSPHOFRUCTOKINASE 1"/>
    <property type="match status" value="1"/>
</dbReference>
<evidence type="ECO:0000256" key="2">
    <source>
        <dbReference type="ARBA" id="ARBA00022679"/>
    </source>
</evidence>
<gene>
    <name evidence="6" type="primary">pfp</name>
    <name evidence="8" type="ORF">H8708_11915</name>
</gene>
<comment type="pathway">
    <text evidence="6">Carbohydrate degradation; glycolysis; D-glyceraldehyde 3-phosphate and glycerone phosphate from D-glucose: step 3/4.</text>
</comment>
<dbReference type="EC" id="2.7.1.90" evidence="6"/>
<evidence type="ECO:0000256" key="3">
    <source>
        <dbReference type="ARBA" id="ARBA00022723"/>
    </source>
</evidence>
<reference evidence="8 9" key="1">
    <citation type="submission" date="2020-08" db="EMBL/GenBank/DDBJ databases">
        <title>Genome public.</title>
        <authorList>
            <person name="Liu C."/>
            <person name="Sun Q."/>
        </authorList>
    </citation>
    <scope>NUCLEOTIDE SEQUENCE [LARGE SCALE GENOMIC DNA]</scope>
    <source>
        <strain evidence="8 9">BX10</strain>
    </source>
</reference>
<keyword evidence="4 6" id="KW-0418">Kinase</keyword>
<evidence type="ECO:0000256" key="5">
    <source>
        <dbReference type="ARBA" id="ARBA00022842"/>
    </source>
</evidence>
<evidence type="ECO:0000313" key="8">
    <source>
        <dbReference type="EMBL" id="MBC8599923.1"/>
    </source>
</evidence>
<comment type="cofactor">
    <cofactor evidence="1 6">
        <name>Mg(2+)</name>
        <dbReference type="ChEBI" id="CHEBI:18420"/>
    </cofactor>
</comment>
<protein>
    <recommendedName>
        <fullName evidence="6">Pyrophosphate--fructose 6-phosphate 1-phosphotransferase</fullName>
        <ecNumber evidence="6">2.7.1.90</ecNumber>
    </recommendedName>
    <alternativeName>
        <fullName evidence="6">6-phosphofructokinase, pyrophosphate dependent</fullName>
    </alternativeName>
    <alternativeName>
        <fullName evidence="6">PPi-dependent phosphofructokinase</fullName>
        <shortName evidence="6">PPi-PFK</shortName>
    </alternativeName>
    <alternativeName>
        <fullName evidence="6">Pyrophosphate-dependent 6-phosphofructose-1-kinase</fullName>
    </alternativeName>
</protein>
<keyword evidence="5 6" id="KW-0460">Magnesium</keyword>
<feature type="binding site" evidence="6">
    <location>
        <position position="12"/>
    </location>
    <ligand>
        <name>diphosphate</name>
        <dbReference type="ChEBI" id="CHEBI:33019"/>
    </ligand>
</feature>
<feature type="binding site" evidence="6">
    <location>
        <position position="111"/>
    </location>
    <ligand>
        <name>Mg(2+)</name>
        <dbReference type="ChEBI" id="CHEBI:18420"/>
        <note>catalytic</note>
    </ligand>
</feature>
<name>A0ABR7NVD5_9FIRM</name>
<dbReference type="HAMAP" id="MF_01978">
    <property type="entry name" value="Phosphofructokinase_II_B2"/>
    <property type="match status" value="1"/>
</dbReference>
<keyword evidence="6" id="KW-0324">Glycolysis</keyword>
<keyword evidence="9" id="KW-1185">Reference proteome</keyword>
<feature type="binding site" evidence="6">
    <location>
        <begin position="185"/>
        <end position="187"/>
    </location>
    <ligand>
        <name>substrate</name>
    </ligand>
</feature>
<accession>A0ABR7NVD5</accession>
<dbReference type="InterPro" id="IPR035966">
    <property type="entry name" value="PKF_sf"/>
</dbReference>
<keyword evidence="2 6" id="KW-0808">Transferase</keyword>
<dbReference type="Gene3D" id="3.40.50.450">
    <property type="match status" value="1"/>
</dbReference>
<dbReference type="InterPro" id="IPR022953">
    <property type="entry name" value="ATP_PFK"/>
</dbReference>